<name>A0ACA9QWQ6_9GLOM</name>
<gene>
    <name evidence="1" type="ORF">SPELUC_LOCUS15556</name>
</gene>
<proteinExistence type="predicted"/>
<protein>
    <submittedName>
        <fullName evidence="1">9261_t:CDS:1</fullName>
    </submittedName>
</protein>
<comment type="caution">
    <text evidence="1">The sequence shown here is derived from an EMBL/GenBank/DDBJ whole genome shotgun (WGS) entry which is preliminary data.</text>
</comment>
<feature type="non-terminal residue" evidence="1">
    <location>
        <position position="1"/>
    </location>
</feature>
<feature type="non-terminal residue" evidence="1">
    <location>
        <position position="73"/>
    </location>
</feature>
<accession>A0ACA9QWQ6</accession>
<dbReference type="Proteomes" id="UP000789366">
    <property type="component" value="Unassembled WGS sequence"/>
</dbReference>
<dbReference type="EMBL" id="CAJVPW010051943">
    <property type="protein sequence ID" value="CAG8767349.1"/>
    <property type="molecule type" value="Genomic_DNA"/>
</dbReference>
<reference evidence="1" key="1">
    <citation type="submission" date="2021-06" db="EMBL/GenBank/DDBJ databases">
        <authorList>
            <person name="Kallberg Y."/>
            <person name="Tangrot J."/>
            <person name="Rosling A."/>
        </authorList>
    </citation>
    <scope>NUCLEOTIDE SEQUENCE</scope>
    <source>
        <strain evidence="1">28 12/20/2015</strain>
    </source>
</reference>
<evidence type="ECO:0000313" key="2">
    <source>
        <dbReference type="Proteomes" id="UP000789366"/>
    </source>
</evidence>
<sequence>EDQAAAASFLKEGPTVFQVVSWALLNPTTLADHEVKPTRNDELKAFDIEISQWDENDNNPERWFKIKDLLFFI</sequence>
<organism evidence="1 2">
    <name type="scientific">Cetraspora pellucida</name>
    <dbReference type="NCBI Taxonomy" id="1433469"/>
    <lineage>
        <taxon>Eukaryota</taxon>
        <taxon>Fungi</taxon>
        <taxon>Fungi incertae sedis</taxon>
        <taxon>Mucoromycota</taxon>
        <taxon>Glomeromycotina</taxon>
        <taxon>Glomeromycetes</taxon>
        <taxon>Diversisporales</taxon>
        <taxon>Gigasporaceae</taxon>
        <taxon>Cetraspora</taxon>
    </lineage>
</organism>
<keyword evidence="2" id="KW-1185">Reference proteome</keyword>
<evidence type="ECO:0000313" key="1">
    <source>
        <dbReference type="EMBL" id="CAG8767349.1"/>
    </source>
</evidence>